<evidence type="ECO:0000256" key="1">
    <source>
        <dbReference type="SAM" id="SignalP"/>
    </source>
</evidence>
<protein>
    <recommendedName>
        <fullName evidence="4">Outer membrane protein beta-barrel domain-containing protein</fullName>
    </recommendedName>
</protein>
<evidence type="ECO:0000313" key="2">
    <source>
        <dbReference type="EMBL" id="ALC16302.1"/>
    </source>
</evidence>
<dbReference type="KEGG" id="des:DSOUD_1523"/>
<sequence>MFKVLLCRSMSALLLLLLSSPVYAGGIGIFLSGGEVEAKWDGDITAVDSDGWHRDFGLTIDSNLATDRLFNYRMELGRAEWEIDSFNKPGVDAELDGLVMTHTFGFGGLIAPPLRLWFGPELRFTRIDGELDGETARDIDLFGYGLGAAVGLNYNLPGRLTLAAKSGFVMMRYLGNGPNWNGSSWQSSDYDIDEDLVYLGVSMYFRTTSNR</sequence>
<dbReference type="EMBL" id="CP010802">
    <property type="protein sequence ID" value="ALC16302.1"/>
    <property type="molecule type" value="Genomic_DNA"/>
</dbReference>
<keyword evidence="3" id="KW-1185">Reference proteome</keyword>
<dbReference type="PATRIC" id="fig|1603606.3.peg.1656"/>
<keyword evidence="1" id="KW-0732">Signal</keyword>
<dbReference type="AlphaFoldDB" id="A0A0M4D074"/>
<accession>A0A0M4D074</accession>
<reference evidence="2 3" key="1">
    <citation type="submission" date="2015-07" db="EMBL/GenBank/DDBJ databases">
        <title>Isolation and Genomic Characterization of a Novel Halophilic Metal-Reducing Deltaproteobacterium from the Deep Subsurface.</title>
        <authorList>
            <person name="Badalamenti J.P."/>
            <person name="Summers Z.M."/>
            <person name="Gralnick J.A."/>
            <person name="Bond D.R."/>
        </authorList>
    </citation>
    <scope>NUCLEOTIDE SEQUENCE [LARGE SCALE GENOMIC DNA]</scope>
    <source>
        <strain evidence="2 3">WTL</strain>
    </source>
</reference>
<feature type="signal peptide" evidence="1">
    <location>
        <begin position="1"/>
        <end position="24"/>
    </location>
</feature>
<dbReference type="STRING" id="1603606.DSOUD_1523"/>
<dbReference type="SUPFAM" id="SSF56925">
    <property type="entry name" value="OMPA-like"/>
    <property type="match status" value="1"/>
</dbReference>
<dbReference type="Proteomes" id="UP000057158">
    <property type="component" value="Chromosome"/>
</dbReference>
<evidence type="ECO:0008006" key="4">
    <source>
        <dbReference type="Google" id="ProtNLM"/>
    </source>
</evidence>
<name>A0A0M4D074_9BACT</name>
<dbReference type="RefSeq" id="WP_157671792.1">
    <property type="nucleotide sequence ID" value="NZ_CP010802.1"/>
</dbReference>
<organism evidence="2 3">
    <name type="scientific">Desulfuromonas soudanensis</name>
    <dbReference type="NCBI Taxonomy" id="1603606"/>
    <lineage>
        <taxon>Bacteria</taxon>
        <taxon>Pseudomonadati</taxon>
        <taxon>Thermodesulfobacteriota</taxon>
        <taxon>Desulfuromonadia</taxon>
        <taxon>Desulfuromonadales</taxon>
        <taxon>Desulfuromonadaceae</taxon>
        <taxon>Desulfuromonas</taxon>
    </lineage>
</organism>
<evidence type="ECO:0000313" key="3">
    <source>
        <dbReference type="Proteomes" id="UP000057158"/>
    </source>
</evidence>
<feature type="chain" id="PRO_5005791751" description="Outer membrane protein beta-barrel domain-containing protein" evidence="1">
    <location>
        <begin position="25"/>
        <end position="211"/>
    </location>
</feature>
<proteinExistence type="predicted"/>
<dbReference type="InterPro" id="IPR011250">
    <property type="entry name" value="OMP/PagP_B-barrel"/>
</dbReference>
<gene>
    <name evidence="2" type="ORF">DSOUD_1523</name>
</gene>